<gene>
    <name evidence="3" type="ORF">CXQ85_003561</name>
</gene>
<dbReference type="GO" id="GO:0006751">
    <property type="term" value="P:glutathione catabolic process"/>
    <property type="evidence" value="ECO:0007669"/>
    <property type="project" value="InterPro"/>
</dbReference>
<dbReference type="VEuPathDB" id="FungiDB:CXQ85_003561"/>
<proteinExistence type="predicted"/>
<keyword evidence="4" id="KW-1185">Reference proteome</keyword>
<reference evidence="3 4" key="1">
    <citation type="submission" date="2017-12" db="EMBL/GenBank/DDBJ databases">
        <title>Genome Sequence of a Multidrug-Resistant Candida haemulonii Isolate from a Patient with Chronic Leg Ulcers in Israel.</title>
        <authorList>
            <person name="Chow N.A."/>
            <person name="Gade L."/>
            <person name="Batra D."/>
            <person name="Rowe L.A."/>
            <person name="Ben-Ami R."/>
            <person name="Loparev V.N."/>
            <person name="Litvintseva A.P."/>
        </authorList>
    </citation>
    <scope>NUCLEOTIDE SEQUENCE [LARGE SCALE GENOMIC DNA]</scope>
    <source>
        <strain evidence="3 4">B11899</strain>
    </source>
</reference>
<dbReference type="GO" id="GO:0061928">
    <property type="term" value="F:glutathione specific gamma-glutamylcyclotransferase activity"/>
    <property type="evidence" value="ECO:0007669"/>
    <property type="project" value="UniProtKB-EC"/>
</dbReference>
<evidence type="ECO:0000256" key="2">
    <source>
        <dbReference type="ARBA" id="ARBA00023239"/>
    </source>
</evidence>
<accession>A0A2V1AN62</accession>
<dbReference type="Pfam" id="PF04752">
    <property type="entry name" value="ChaC"/>
    <property type="match status" value="1"/>
</dbReference>
<dbReference type="AlphaFoldDB" id="A0A2V1AN62"/>
<dbReference type="EC" id="4.3.2.7" evidence="1"/>
<dbReference type="GeneID" id="37008891"/>
<dbReference type="GO" id="GO:0005737">
    <property type="term" value="C:cytoplasm"/>
    <property type="evidence" value="ECO:0007669"/>
    <property type="project" value="TreeGrafter"/>
</dbReference>
<dbReference type="InterPro" id="IPR006840">
    <property type="entry name" value="ChaC"/>
</dbReference>
<dbReference type="RefSeq" id="XP_025340647.1">
    <property type="nucleotide sequence ID" value="XM_025487199.1"/>
</dbReference>
<evidence type="ECO:0000313" key="3">
    <source>
        <dbReference type="EMBL" id="PVH19707.1"/>
    </source>
</evidence>
<evidence type="ECO:0000313" key="4">
    <source>
        <dbReference type="Proteomes" id="UP000244309"/>
    </source>
</evidence>
<dbReference type="Proteomes" id="UP000244309">
    <property type="component" value="Unassembled WGS sequence"/>
</dbReference>
<dbReference type="PANTHER" id="PTHR12192:SF2">
    <property type="entry name" value="GLUTATHIONE-SPECIFIC GAMMA-GLUTAMYLCYCLOTRANSFERASE 2"/>
    <property type="match status" value="1"/>
</dbReference>
<dbReference type="CDD" id="cd06661">
    <property type="entry name" value="GGCT_like"/>
    <property type="match status" value="1"/>
</dbReference>
<dbReference type="PANTHER" id="PTHR12192">
    <property type="entry name" value="CATION TRANSPORT PROTEIN CHAC-RELATED"/>
    <property type="match status" value="1"/>
</dbReference>
<keyword evidence="2" id="KW-0456">Lyase</keyword>
<dbReference type="EMBL" id="PKFO01000002">
    <property type="protein sequence ID" value="PVH19707.1"/>
    <property type="molecule type" value="Genomic_DNA"/>
</dbReference>
<sequence length="252" mass="28274">MSGMWIIGYGSLIFKPPPLYEFKVTGTLKGYIRRFWQSSSDHRGTPESPGRVVTLMSLDDLKSHNRFHNDLCTYELNPKLGESNIATTSVADLPSGALANGIHDVQHRIDQLEEDDLKVWGVAYYVPPEHVDEMKAYLDVREQDGYTLHQVKFQVHSVPDEAKAAISDIPRDKDGDLFIESFIYIGTIDNESFVGPESVQDTAAVIKTSRGPSGPNFEYLNELTKAVRALDPQLRSRDFYLEDLVALAEPAK</sequence>
<comment type="caution">
    <text evidence="3">The sequence shown here is derived from an EMBL/GenBank/DDBJ whole genome shotgun (WGS) entry which is preliminary data.</text>
</comment>
<name>A0A2V1AN62_9ASCO</name>
<dbReference type="OrthoDB" id="1933483at2759"/>
<evidence type="ECO:0000256" key="1">
    <source>
        <dbReference type="ARBA" id="ARBA00012344"/>
    </source>
</evidence>
<dbReference type="InterPro" id="IPR013024">
    <property type="entry name" value="GGCT-like"/>
</dbReference>
<organism evidence="3 4">
    <name type="scientific">Candidozyma haemuli</name>
    <dbReference type="NCBI Taxonomy" id="45357"/>
    <lineage>
        <taxon>Eukaryota</taxon>
        <taxon>Fungi</taxon>
        <taxon>Dikarya</taxon>
        <taxon>Ascomycota</taxon>
        <taxon>Saccharomycotina</taxon>
        <taxon>Pichiomycetes</taxon>
        <taxon>Metschnikowiaceae</taxon>
        <taxon>Candidozyma</taxon>
    </lineage>
</organism>
<dbReference type="STRING" id="45357.A0A2V1AN62"/>
<protein>
    <recommendedName>
        <fullName evidence="1">glutathione-specific gamma-glutamylcyclotransferase</fullName>
        <ecNumber evidence="1">4.3.2.7</ecNumber>
    </recommendedName>
</protein>